<proteinExistence type="predicted"/>
<reference evidence="2" key="2">
    <citation type="journal article" date="2015" name="Fish Shellfish Immunol.">
        <title>Early steps in the European eel (Anguilla anguilla)-Vibrio vulnificus interaction in the gills: Role of the RtxA13 toxin.</title>
        <authorList>
            <person name="Callol A."/>
            <person name="Pajuelo D."/>
            <person name="Ebbesson L."/>
            <person name="Teles M."/>
            <person name="MacKenzie S."/>
            <person name="Amaro C."/>
        </authorList>
    </citation>
    <scope>NUCLEOTIDE SEQUENCE</scope>
</reference>
<feature type="chain" id="PRO_5002433563" evidence="1">
    <location>
        <begin position="19"/>
        <end position="49"/>
    </location>
</feature>
<dbReference type="AlphaFoldDB" id="A0A0E9TWE1"/>
<keyword evidence="1" id="KW-0732">Signal</keyword>
<reference evidence="2" key="1">
    <citation type="submission" date="2014-11" db="EMBL/GenBank/DDBJ databases">
        <authorList>
            <person name="Amaro Gonzalez C."/>
        </authorList>
    </citation>
    <scope>NUCLEOTIDE SEQUENCE</scope>
</reference>
<protein>
    <submittedName>
        <fullName evidence="2">Uncharacterized protein</fullName>
    </submittedName>
</protein>
<accession>A0A0E9TWE1</accession>
<sequence length="49" mass="5956">MEHCWLIAVFVFNQFSLSRFLVQFKWERPLLLNGSDSLFFIGIFFKNRL</sequence>
<evidence type="ECO:0000313" key="2">
    <source>
        <dbReference type="EMBL" id="JAH57999.1"/>
    </source>
</evidence>
<dbReference type="EMBL" id="GBXM01050578">
    <property type="protein sequence ID" value="JAH57999.1"/>
    <property type="molecule type" value="Transcribed_RNA"/>
</dbReference>
<evidence type="ECO:0000256" key="1">
    <source>
        <dbReference type="SAM" id="SignalP"/>
    </source>
</evidence>
<organism evidence="2">
    <name type="scientific">Anguilla anguilla</name>
    <name type="common">European freshwater eel</name>
    <name type="synonym">Muraena anguilla</name>
    <dbReference type="NCBI Taxonomy" id="7936"/>
    <lineage>
        <taxon>Eukaryota</taxon>
        <taxon>Metazoa</taxon>
        <taxon>Chordata</taxon>
        <taxon>Craniata</taxon>
        <taxon>Vertebrata</taxon>
        <taxon>Euteleostomi</taxon>
        <taxon>Actinopterygii</taxon>
        <taxon>Neopterygii</taxon>
        <taxon>Teleostei</taxon>
        <taxon>Anguilliformes</taxon>
        <taxon>Anguillidae</taxon>
        <taxon>Anguilla</taxon>
    </lineage>
</organism>
<feature type="signal peptide" evidence="1">
    <location>
        <begin position="1"/>
        <end position="18"/>
    </location>
</feature>
<name>A0A0E9TWE1_ANGAN</name>